<accession>A0ABT4UJI8</accession>
<reference evidence="3 4" key="1">
    <citation type="submission" date="2022-12" db="EMBL/GenBank/DDBJ databases">
        <title>Chitinophagaceae gen. sp. nov., a new member of the family Chitinophagaceae, isolated from soil in a chemical factory.</title>
        <authorList>
            <person name="Ke Z."/>
        </authorList>
    </citation>
    <scope>NUCLEOTIDE SEQUENCE [LARGE SCALE GENOMIC DNA]</scope>
    <source>
        <strain evidence="3 4">LY-5</strain>
    </source>
</reference>
<evidence type="ECO:0000313" key="3">
    <source>
        <dbReference type="EMBL" id="MDA3615002.1"/>
    </source>
</evidence>
<feature type="compositionally biased region" description="Pro residues" evidence="1">
    <location>
        <begin position="48"/>
        <end position="57"/>
    </location>
</feature>
<protein>
    <submittedName>
        <fullName evidence="3">Gliding motility protein GldN</fullName>
    </submittedName>
</protein>
<dbReference type="RefSeq" id="WP_407031327.1">
    <property type="nucleotide sequence ID" value="NZ_JAQGEF010000009.1"/>
</dbReference>
<gene>
    <name evidence="3" type="primary">gldN</name>
    <name evidence="3" type="ORF">O3P16_09305</name>
</gene>
<organism evidence="3 4">
    <name type="scientific">Polluticaenibacter yanchengensis</name>
    <dbReference type="NCBI Taxonomy" id="3014562"/>
    <lineage>
        <taxon>Bacteria</taxon>
        <taxon>Pseudomonadati</taxon>
        <taxon>Bacteroidota</taxon>
        <taxon>Chitinophagia</taxon>
        <taxon>Chitinophagales</taxon>
        <taxon>Chitinophagaceae</taxon>
        <taxon>Polluticaenibacter</taxon>
    </lineage>
</organism>
<evidence type="ECO:0000256" key="2">
    <source>
        <dbReference type="SAM" id="SignalP"/>
    </source>
</evidence>
<proteinExistence type="predicted"/>
<dbReference type="InterPro" id="IPR019847">
    <property type="entry name" value="Gliding_motility_assoc_GldN"/>
</dbReference>
<keyword evidence="2" id="KW-0732">Signal</keyword>
<name>A0ABT4UJI8_9BACT</name>
<feature type="region of interest" description="Disordered" evidence="1">
    <location>
        <begin position="27"/>
        <end position="74"/>
    </location>
</feature>
<feature type="signal peptide" evidence="2">
    <location>
        <begin position="1"/>
        <end position="24"/>
    </location>
</feature>
<evidence type="ECO:0000313" key="4">
    <source>
        <dbReference type="Proteomes" id="UP001210231"/>
    </source>
</evidence>
<dbReference type="EMBL" id="JAQGEF010000009">
    <property type="protein sequence ID" value="MDA3615002.1"/>
    <property type="molecule type" value="Genomic_DNA"/>
</dbReference>
<feature type="compositionally biased region" description="Basic residues" evidence="1">
    <location>
        <begin position="27"/>
        <end position="38"/>
    </location>
</feature>
<keyword evidence="4" id="KW-1185">Reference proteome</keyword>
<evidence type="ECO:0000256" key="1">
    <source>
        <dbReference type="SAM" id="MobiDB-lite"/>
    </source>
</evidence>
<sequence>MKRVVSLSALALASLVCFNTDAFAQKGRKKASAKKTNTKKAAATPAVEAPPPPPDPTQSPEYQDSVTRAGLTPSVLESKRPNTTVVGELVDLKISLPYDNIRIDDQVYKQILWKDVYTAEKMNTIFRYDGENDKGSENFFYIMMGLIKNGDVTAFDAVNDRFTTPLNIGQVAATLGTVSSTIEVPDLDLDPTGEKGIMKSVSITEEFNVNKIVAYRIKEEVIFDRETSRMHFRTLGIAPLMSKEVAGQSTVMPMFWIYYPEARPHLATYEAYNPKNMAARMSWEEIFETRYYSGTIYKSTLNNPNNLNLKAMIKDPIHRLWAGEDIKESIFNWEQDVWEY</sequence>
<feature type="chain" id="PRO_5047491265" evidence="2">
    <location>
        <begin position="25"/>
        <end position="340"/>
    </location>
</feature>
<dbReference type="Pfam" id="PF19841">
    <property type="entry name" value="GldN"/>
    <property type="match status" value="1"/>
</dbReference>
<comment type="caution">
    <text evidence="3">The sequence shown here is derived from an EMBL/GenBank/DDBJ whole genome shotgun (WGS) entry which is preliminary data.</text>
</comment>
<dbReference type="NCBIfam" id="TIGR03523">
    <property type="entry name" value="GldN"/>
    <property type="match status" value="1"/>
</dbReference>
<dbReference type="Proteomes" id="UP001210231">
    <property type="component" value="Unassembled WGS sequence"/>
</dbReference>